<reference evidence="5 6" key="1">
    <citation type="journal article" date="2012" name="J. Bacteriol.">
        <title>Genome sequence of Sphingobium indicum B90A, a hexachlorocyclohexane-degrading bacterium.</title>
        <authorList>
            <person name="Anand S."/>
            <person name="Sangwan N."/>
            <person name="Lata P."/>
            <person name="Kaur J."/>
            <person name="Dua A."/>
            <person name="Singh A.K."/>
            <person name="Verma M."/>
            <person name="Kaur J."/>
            <person name="Khurana J.P."/>
            <person name="Khurana P."/>
            <person name="Mathur S."/>
            <person name="Lal R."/>
        </authorList>
    </citation>
    <scope>NUCLEOTIDE SEQUENCE [LARGE SCALE GENOMIC DNA]</scope>
    <source>
        <strain evidence="6">DSM 16412 / CCM 7286 / MTCC 6364 / B90A</strain>
    </source>
</reference>
<dbReference type="Gene3D" id="2.60.120.10">
    <property type="entry name" value="Jelly Rolls"/>
    <property type="match status" value="1"/>
</dbReference>
<dbReference type="PROSITE" id="PS51063">
    <property type="entry name" value="HTH_CRP_2"/>
    <property type="match status" value="1"/>
</dbReference>
<dbReference type="GO" id="GO:0006355">
    <property type="term" value="P:regulation of DNA-templated transcription"/>
    <property type="evidence" value="ECO:0007669"/>
    <property type="project" value="InterPro"/>
</dbReference>
<dbReference type="CDD" id="cd00038">
    <property type="entry name" value="CAP_ED"/>
    <property type="match status" value="1"/>
</dbReference>
<gene>
    <name evidence="5" type="ORF">SIDU_08610</name>
</gene>
<dbReference type="Gene3D" id="1.10.10.10">
    <property type="entry name" value="Winged helix-like DNA-binding domain superfamily/Winged helix DNA-binding domain"/>
    <property type="match status" value="1"/>
</dbReference>
<accession>A0A1L5BP49</accession>
<dbReference type="Pfam" id="PF00027">
    <property type="entry name" value="cNMP_binding"/>
    <property type="match status" value="1"/>
</dbReference>
<sequence length="212" mass="23918">MLSQVAESENQVHFRMHQFLARENEKPDAMLYVQEGWACRYRLLSDGRRQITALYLPGDYCDPQWALGGVSSQPVVAITNVRALRLPCRIPSHAGFDGRHGFWQALSGTIERQANWLVTLGRKTALERVAHLLLELFERMRQAGLAYGQQCAMPLTQMEIADMTGLTPVHVNRTLQSMRARGLVELQSKWLRIPELPALREVAALTGHDMAG</sequence>
<evidence type="ECO:0000256" key="3">
    <source>
        <dbReference type="ARBA" id="ARBA00023163"/>
    </source>
</evidence>
<dbReference type="InterPro" id="IPR036388">
    <property type="entry name" value="WH-like_DNA-bd_sf"/>
</dbReference>
<dbReference type="InterPro" id="IPR012318">
    <property type="entry name" value="HTH_CRP"/>
</dbReference>
<dbReference type="EMBL" id="CP013070">
    <property type="protein sequence ID" value="APL94557.1"/>
    <property type="molecule type" value="Genomic_DNA"/>
</dbReference>
<dbReference type="InterPro" id="IPR036390">
    <property type="entry name" value="WH_DNA-bd_sf"/>
</dbReference>
<evidence type="ECO:0000256" key="2">
    <source>
        <dbReference type="ARBA" id="ARBA00023125"/>
    </source>
</evidence>
<dbReference type="SUPFAM" id="SSF46785">
    <property type="entry name" value="Winged helix' DNA-binding domain"/>
    <property type="match status" value="1"/>
</dbReference>
<dbReference type="KEGG" id="sinb:SIDU_08610"/>
<evidence type="ECO:0000256" key="1">
    <source>
        <dbReference type="ARBA" id="ARBA00023015"/>
    </source>
</evidence>
<evidence type="ECO:0000313" key="6">
    <source>
        <dbReference type="Proteomes" id="UP000004550"/>
    </source>
</evidence>
<protein>
    <submittedName>
        <fullName evidence="5">Crp/Fnr family transcriptional regulator</fullName>
    </submittedName>
</protein>
<dbReference type="AlphaFoldDB" id="A0A1L5BP49"/>
<dbReference type="InterPro" id="IPR014710">
    <property type="entry name" value="RmlC-like_jellyroll"/>
</dbReference>
<feature type="domain" description="HTH crp-type" evidence="4">
    <location>
        <begin position="123"/>
        <end position="197"/>
    </location>
</feature>
<dbReference type="Pfam" id="PF13545">
    <property type="entry name" value="HTH_Crp_2"/>
    <property type="match status" value="1"/>
</dbReference>
<evidence type="ECO:0000313" key="5">
    <source>
        <dbReference type="EMBL" id="APL94557.1"/>
    </source>
</evidence>
<dbReference type="SUPFAM" id="SSF51206">
    <property type="entry name" value="cAMP-binding domain-like"/>
    <property type="match status" value="1"/>
</dbReference>
<keyword evidence="1" id="KW-0805">Transcription regulation</keyword>
<dbReference type="InterPro" id="IPR000595">
    <property type="entry name" value="cNMP-bd_dom"/>
</dbReference>
<dbReference type="SMART" id="SM00419">
    <property type="entry name" value="HTH_CRP"/>
    <property type="match status" value="1"/>
</dbReference>
<dbReference type="GO" id="GO:0003677">
    <property type="term" value="F:DNA binding"/>
    <property type="evidence" value="ECO:0007669"/>
    <property type="project" value="UniProtKB-KW"/>
</dbReference>
<evidence type="ECO:0000259" key="4">
    <source>
        <dbReference type="PROSITE" id="PS51063"/>
    </source>
</evidence>
<name>A0A1L5BP49_SPHIB</name>
<dbReference type="Proteomes" id="UP000004550">
    <property type="component" value="Chromosome"/>
</dbReference>
<organism evidence="5 6">
    <name type="scientific">Sphingobium indicum (strain DSM 16412 / CCM 7286 / MTCC 6364 / B90A)</name>
    <dbReference type="NCBI Taxonomy" id="861109"/>
    <lineage>
        <taxon>Bacteria</taxon>
        <taxon>Pseudomonadati</taxon>
        <taxon>Pseudomonadota</taxon>
        <taxon>Alphaproteobacteria</taxon>
        <taxon>Sphingomonadales</taxon>
        <taxon>Sphingomonadaceae</taxon>
        <taxon>Sphingobium</taxon>
    </lineage>
</organism>
<keyword evidence="2" id="KW-0238">DNA-binding</keyword>
<proteinExistence type="predicted"/>
<dbReference type="InterPro" id="IPR018490">
    <property type="entry name" value="cNMP-bd_dom_sf"/>
</dbReference>
<keyword evidence="3" id="KW-0804">Transcription</keyword>